<evidence type="ECO:0000313" key="3">
    <source>
        <dbReference type="Proteomes" id="UP001221757"/>
    </source>
</evidence>
<dbReference type="EMBL" id="JARKIE010000268">
    <property type="protein sequence ID" value="KAJ7659503.1"/>
    <property type="molecule type" value="Genomic_DNA"/>
</dbReference>
<comment type="caution">
    <text evidence="2">The sequence shown here is derived from an EMBL/GenBank/DDBJ whole genome shotgun (WGS) entry which is preliminary data.</text>
</comment>
<sequence>MRRLYVPPAPGLHWGLLPLPCVPLHAPEHRKTDPLPCLGVPRLARVPDAQPRRPLRPIALPPQIPGVTSVALHPALASPRTRLSADVDFASIRVPTPDPERTASAWHQPATYPALPSLAIISPHLPWAITAHGQAAGVTVADVLHAIWEALRLCVDQAQFEDDWELHGGMLVMYRCGMTRLDLLGGKTRFAGLGESTMGCDVWVLDLA</sequence>
<reference evidence="2" key="1">
    <citation type="submission" date="2023-03" db="EMBL/GenBank/DDBJ databases">
        <title>Massive genome expansion in bonnet fungi (Mycena s.s.) driven by repeated elements and novel gene families across ecological guilds.</title>
        <authorList>
            <consortium name="Lawrence Berkeley National Laboratory"/>
            <person name="Harder C.B."/>
            <person name="Miyauchi S."/>
            <person name="Viragh M."/>
            <person name="Kuo A."/>
            <person name="Thoen E."/>
            <person name="Andreopoulos B."/>
            <person name="Lu D."/>
            <person name="Skrede I."/>
            <person name="Drula E."/>
            <person name="Henrissat B."/>
            <person name="Morin E."/>
            <person name="Kohler A."/>
            <person name="Barry K."/>
            <person name="LaButti K."/>
            <person name="Morin E."/>
            <person name="Salamov A."/>
            <person name="Lipzen A."/>
            <person name="Mereny Z."/>
            <person name="Hegedus B."/>
            <person name="Baldrian P."/>
            <person name="Stursova M."/>
            <person name="Weitz H."/>
            <person name="Taylor A."/>
            <person name="Grigoriev I.V."/>
            <person name="Nagy L.G."/>
            <person name="Martin F."/>
            <person name="Kauserud H."/>
        </authorList>
    </citation>
    <scope>NUCLEOTIDE SEQUENCE</scope>
    <source>
        <strain evidence="2">CBHHK067</strain>
    </source>
</reference>
<proteinExistence type="predicted"/>
<dbReference type="AlphaFoldDB" id="A0AAD7CRD0"/>
<name>A0AAD7CRD0_MYCRO</name>
<evidence type="ECO:0000313" key="2">
    <source>
        <dbReference type="EMBL" id="KAJ7659503.1"/>
    </source>
</evidence>
<dbReference type="InterPro" id="IPR046522">
    <property type="entry name" value="DUF6699"/>
</dbReference>
<organism evidence="2 3">
    <name type="scientific">Mycena rosella</name>
    <name type="common">Pink bonnet</name>
    <name type="synonym">Agaricus rosellus</name>
    <dbReference type="NCBI Taxonomy" id="1033263"/>
    <lineage>
        <taxon>Eukaryota</taxon>
        <taxon>Fungi</taxon>
        <taxon>Dikarya</taxon>
        <taxon>Basidiomycota</taxon>
        <taxon>Agaricomycotina</taxon>
        <taxon>Agaricomycetes</taxon>
        <taxon>Agaricomycetidae</taxon>
        <taxon>Agaricales</taxon>
        <taxon>Marasmiineae</taxon>
        <taxon>Mycenaceae</taxon>
        <taxon>Mycena</taxon>
    </lineage>
</organism>
<gene>
    <name evidence="2" type="ORF">B0H17DRAFT_1096011</name>
</gene>
<protein>
    <recommendedName>
        <fullName evidence="1">DUF6699 domain-containing protein</fullName>
    </recommendedName>
</protein>
<dbReference type="Proteomes" id="UP001221757">
    <property type="component" value="Unassembled WGS sequence"/>
</dbReference>
<keyword evidence="3" id="KW-1185">Reference proteome</keyword>
<accession>A0AAD7CRD0</accession>
<feature type="domain" description="DUF6699" evidence="1">
    <location>
        <begin position="92"/>
        <end position="195"/>
    </location>
</feature>
<evidence type="ECO:0000259" key="1">
    <source>
        <dbReference type="Pfam" id="PF20415"/>
    </source>
</evidence>
<dbReference type="Pfam" id="PF20415">
    <property type="entry name" value="DUF6699"/>
    <property type="match status" value="1"/>
</dbReference>